<sequence length="330" mass="37536">MSIERKKKIVFVITKSNWGGAQRYVFDLATGLSRDYFDVVVAFGTNGILKKRLSDAGIRTVTIKSLERNLSITRDIQSFIELLRFFKKERPDIVHLNSSKAGALGAIASRLTKIHKIIFTAHGWPFSEKRSIAWRAFAFIGSFVTALFSDIIITVSARDEHIGKHLPLCKRKIRLIYNGINLSTKLEHGEQIRNAFPPHARITGTIGELTHNKNQIELIEKARFDKNMYVAIVGEGEERKNLERAIQKYQLENRVKLFGFIPFQKVLRGFDVFALPSLKEGLPYVLIEARLAKLPIVANHVGGIDEIINSADIHEFSLENMREKTYALYV</sequence>
<keyword evidence="1" id="KW-0472">Membrane</keyword>
<feature type="domain" description="Glycosyltransferase subfamily 4-like N-terminal" evidence="3">
    <location>
        <begin position="18"/>
        <end position="183"/>
    </location>
</feature>
<dbReference type="AlphaFoldDB" id="A0A3B0V845"/>
<evidence type="ECO:0000256" key="1">
    <source>
        <dbReference type="SAM" id="Phobius"/>
    </source>
</evidence>
<evidence type="ECO:0008006" key="5">
    <source>
        <dbReference type="Google" id="ProtNLM"/>
    </source>
</evidence>
<evidence type="ECO:0000313" key="4">
    <source>
        <dbReference type="EMBL" id="VAW33039.1"/>
    </source>
</evidence>
<dbReference type="Gene3D" id="3.40.50.2000">
    <property type="entry name" value="Glycogen Phosphorylase B"/>
    <property type="match status" value="2"/>
</dbReference>
<dbReference type="PANTHER" id="PTHR12526">
    <property type="entry name" value="GLYCOSYLTRANSFERASE"/>
    <property type="match status" value="1"/>
</dbReference>
<keyword evidence="1" id="KW-1133">Transmembrane helix</keyword>
<dbReference type="PANTHER" id="PTHR12526:SF630">
    <property type="entry name" value="GLYCOSYLTRANSFERASE"/>
    <property type="match status" value="1"/>
</dbReference>
<proteinExistence type="predicted"/>
<feature type="transmembrane region" description="Helical" evidence="1">
    <location>
        <begin position="136"/>
        <end position="157"/>
    </location>
</feature>
<keyword evidence="1" id="KW-0812">Transmembrane</keyword>
<dbReference type="InterPro" id="IPR028098">
    <property type="entry name" value="Glyco_trans_4-like_N"/>
</dbReference>
<dbReference type="Pfam" id="PF13439">
    <property type="entry name" value="Glyco_transf_4"/>
    <property type="match status" value="1"/>
</dbReference>
<feature type="domain" description="Glycosyl transferase family 1" evidence="2">
    <location>
        <begin position="195"/>
        <end position="312"/>
    </location>
</feature>
<evidence type="ECO:0000259" key="3">
    <source>
        <dbReference type="Pfam" id="PF13439"/>
    </source>
</evidence>
<dbReference type="InterPro" id="IPR001296">
    <property type="entry name" value="Glyco_trans_1"/>
</dbReference>
<evidence type="ECO:0000259" key="2">
    <source>
        <dbReference type="Pfam" id="PF00534"/>
    </source>
</evidence>
<dbReference type="GO" id="GO:0016757">
    <property type="term" value="F:glycosyltransferase activity"/>
    <property type="evidence" value="ECO:0007669"/>
    <property type="project" value="InterPro"/>
</dbReference>
<dbReference type="EMBL" id="UOEV01000079">
    <property type="protein sequence ID" value="VAW33039.1"/>
    <property type="molecule type" value="Genomic_DNA"/>
</dbReference>
<accession>A0A3B0V845</accession>
<organism evidence="4">
    <name type="scientific">hydrothermal vent metagenome</name>
    <dbReference type="NCBI Taxonomy" id="652676"/>
    <lineage>
        <taxon>unclassified sequences</taxon>
        <taxon>metagenomes</taxon>
        <taxon>ecological metagenomes</taxon>
    </lineage>
</organism>
<dbReference type="SUPFAM" id="SSF53756">
    <property type="entry name" value="UDP-Glycosyltransferase/glycogen phosphorylase"/>
    <property type="match status" value="1"/>
</dbReference>
<gene>
    <name evidence="4" type="ORF">MNBD_CPR01-553</name>
</gene>
<protein>
    <recommendedName>
        <fullName evidence="5">Glycosyltransferase</fullName>
    </recommendedName>
</protein>
<dbReference type="Pfam" id="PF00534">
    <property type="entry name" value="Glycos_transf_1"/>
    <property type="match status" value="1"/>
</dbReference>
<name>A0A3B0V845_9ZZZZ</name>
<reference evidence="4" key="1">
    <citation type="submission" date="2018-06" db="EMBL/GenBank/DDBJ databases">
        <authorList>
            <person name="Zhirakovskaya E."/>
        </authorList>
    </citation>
    <scope>NUCLEOTIDE SEQUENCE</scope>
</reference>